<protein>
    <submittedName>
        <fullName evidence="2">Uncharacterized protein</fullName>
    </submittedName>
</protein>
<dbReference type="Proteomes" id="UP000325607">
    <property type="component" value="Unassembled WGS sequence"/>
</dbReference>
<organism evidence="2 3">
    <name type="scientific">Pseudomonas fluorescens</name>
    <dbReference type="NCBI Taxonomy" id="294"/>
    <lineage>
        <taxon>Bacteria</taxon>
        <taxon>Pseudomonadati</taxon>
        <taxon>Pseudomonadota</taxon>
        <taxon>Gammaproteobacteria</taxon>
        <taxon>Pseudomonadales</taxon>
        <taxon>Pseudomonadaceae</taxon>
        <taxon>Pseudomonas</taxon>
    </lineage>
</organism>
<dbReference type="EMBL" id="CABVGX010000042">
    <property type="protein sequence ID" value="VVN19984.1"/>
    <property type="molecule type" value="Genomic_DNA"/>
</dbReference>
<evidence type="ECO:0000256" key="1">
    <source>
        <dbReference type="SAM" id="MobiDB-lite"/>
    </source>
</evidence>
<accession>A0A5E6VW16</accession>
<sequence length="124" mass="13617">MRQKYTRATLYNSTVSTWMPTPSQNRPTAVSERQSLTGSRRERTGSHLAPRRSSKRQTSPSRSTRNSHAAPISTRAAKVSCSMAVRILRPFGHAPPNWYSAITAPGYQLAPSVSPGCGYLWGAI</sequence>
<dbReference type="AlphaFoldDB" id="A0A5E6VW16"/>
<feature type="compositionally biased region" description="Polar residues" evidence="1">
    <location>
        <begin position="56"/>
        <end position="67"/>
    </location>
</feature>
<evidence type="ECO:0000313" key="3">
    <source>
        <dbReference type="Proteomes" id="UP000325607"/>
    </source>
</evidence>
<name>A0A5E6VW16_PSEFL</name>
<evidence type="ECO:0000313" key="2">
    <source>
        <dbReference type="EMBL" id="VVN19984.1"/>
    </source>
</evidence>
<feature type="compositionally biased region" description="Polar residues" evidence="1">
    <location>
        <begin position="16"/>
        <end position="38"/>
    </location>
</feature>
<reference evidence="2 3" key="1">
    <citation type="submission" date="2019-09" db="EMBL/GenBank/DDBJ databases">
        <authorList>
            <person name="Chandra G."/>
            <person name="Truman W A."/>
        </authorList>
    </citation>
    <scope>NUCLEOTIDE SEQUENCE [LARGE SCALE GENOMIC DNA]</scope>
    <source>
        <strain evidence="2">PS645</strain>
    </source>
</reference>
<gene>
    <name evidence="2" type="ORF">PS645_04249</name>
</gene>
<proteinExistence type="predicted"/>
<feature type="region of interest" description="Disordered" evidence="1">
    <location>
        <begin position="16"/>
        <end position="78"/>
    </location>
</feature>